<dbReference type="InterPro" id="IPR023408">
    <property type="entry name" value="MscS_beta-dom_sf"/>
</dbReference>
<keyword evidence="11" id="KW-1185">Reference proteome</keyword>
<keyword evidence="5 7" id="KW-1133">Transmembrane helix</keyword>
<feature type="domain" description="Mechanosensitive ion channel MscS C-terminal" evidence="9">
    <location>
        <begin position="338"/>
        <end position="417"/>
    </location>
</feature>
<keyword evidence="3" id="KW-1003">Cell membrane</keyword>
<evidence type="ECO:0000259" key="8">
    <source>
        <dbReference type="Pfam" id="PF00924"/>
    </source>
</evidence>
<reference evidence="10 11" key="1">
    <citation type="submission" date="2020-07" db="EMBL/GenBank/DDBJ databases">
        <title>Sequencing the genomes of 1000 actinobacteria strains.</title>
        <authorList>
            <person name="Klenk H.-P."/>
        </authorList>
    </citation>
    <scope>NUCLEOTIDE SEQUENCE [LARGE SCALE GENOMIC DNA]</scope>
    <source>
        <strain evidence="10 11">DSM 26154</strain>
    </source>
</reference>
<evidence type="ECO:0000256" key="4">
    <source>
        <dbReference type="ARBA" id="ARBA00022692"/>
    </source>
</evidence>
<dbReference type="InterPro" id="IPR006685">
    <property type="entry name" value="MscS_channel_2nd"/>
</dbReference>
<dbReference type="GO" id="GO:0055085">
    <property type="term" value="P:transmembrane transport"/>
    <property type="evidence" value="ECO:0007669"/>
    <property type="project" value="InterPro"/>
</dbReference>
<comment type="similarity">
    <text evidence="2">Belongs to the MscS (TC 1.A.23) family.</text>
</comment>
<evidence type="ECO:0000256" key="5">
    <source>
        <dbReference type="ARBA" id="ARBA00022989"/>
    </source>
</evidence>
<evidence type="ECO:0000256" key="1">
    <source>
        <dbReference type="ARBA" id="ARBA00004651"/>
    </source>
</evidence>
<keyword evidence="4 7" id="KW-0812">Transmembrane</keyword>
<dbReference type="Gene3D" id="2.30.30.60">
    <property type="match status" value="1"/>
</dbReference>
<dbReference type="InterPro" id="IPR052702">
    <property type="entry name" value="MscS-like_channel"/>
</dbReference>
<accession>A0A852VSZ3</accession>
<comment type="caution">
    <text evidence="10">The sequence shown here is derived from an EMBL/GenBank/DDBJ whole genome shotgun (WGS) entry which is preliminary data.</text>
</comment>
<name>A0A852VSZ3_9MICO</name>
<dbReference type="InterPro" id="IPR011066">
    <property type="entry name" value="MscS_channel_C_sf"/>
</dbReference>
<dbReference type="PANTHER" id="PTHR30347">
    <property type="entry name" value="POTASSIUM CHANNEL RELATED"/>
    <property type="match status" value="1"/>
</dbReference>
<evidence type="ECO:0000256" key="7">
    <source>
        <dbReference type="SAM" id="Phobius"/>
    </source>
</evidence>
<dbReference type="Pfam" id="PF21082">
    <property type="entry name" value="MS_channel_3rd"/>
    <property type="match status" value="1"/>
</dbReference>
<feature type="domain" description="Mechanosensitive ion channel MscS" evidence="8">
    <location>
        <begin position="261"/>
        <end position="327"/>
    </location>
</feature>
<organism evidence="10 11">
    <name type="scientific">Janibacter cremeus</name>
    <dbReference type="NCBI Taxonomy" id="1285192"/>
    <lineage>
        <taxon>Bacteria</taxon>
        <taxon>Bacillati</taxon>
        <taxon>Actinomycetota</taxon>
        <taxon>Actinomycetes</taxon>
        <taxon>Micrococcales</taxon>
        <taxon>Intrasporangiaceae</taxon>
        <taxon>Janibacter</taxon>
    </lineage>
</organism>
<evidence type="ECO:0000313" key="10">
    <source>
        <dbReference type="EMBL" id="NYF98550.1"/>
    </source>
</evidence>
<proteinExistence type="inferred from homology"/>
<dbReference type="GO" id="GO:0005886">
    <property type="term" value="C:plasma membrane"/>
    <property type="evidence" value="ECO:0007669"/>
    <property type="project" value="UniProtKB-SubCell"/>
</dbReference>
<evidence type="ECO:0000256" key="6">
    <source>
        <dbReference type="ARBA" id="ARBA00023136"/>
    </source>
</evidence>
<sequence>MATTSGGSGAVARWVGDFLGLPPLQEAEFVPLGAAVVVSAATFIAGWVVWRSLRTWLEVIADRVAPGRDTDQLDTGRLAKGLGQALAAVLLSVVAAVGAWPPYAEFVFDIAITLVVGVAAYYLVAGAFGSRTVARAAAVVIAAVTISRRYDRLDALEESLDGISLTLGSVDVSLLDLLNFGAGALVLYAAFRVLARVARTVIRSRTTLDVSQRELAEKLTMILLSIVTIFLAIDLAGINTAALSIFSGTLGVGLGFGLQKVVSNFMAGIVLLSDRSVKPGDTIVIDTADVAGEVTKVGTRAVSVLTRDGKVHLIPNETLMTERVENWGYEQQRVRLRMAISVAIGSDYDLVQRLMVDAANAHERVLAQPVPRARITAVADNGVTHELRFWISDPEQGLGNVRSATYRRILDAFAEHEVLLSNPSVELTDPAAARPEPLAPHD</sequence>
<feature type="transmembrane region" description="Helical" evidence="7">
    <location>
        <begin position="219"/>
        <end position="246"/>
    </location>
</feature>
<dbReference type="PANTHER" id="PTHR30347:SF1">
    <property type="entry name" value="MECHANOSENSITIVE CHANNEL MSCK"/>
    <property type="match status" value="1"/>
</dbReference>
<feature type="transmembrane region" description="Helical" evidence="7">
    <location>
        <begin position="29"/>
        <end position="50"/>
    </location>
</feature>
<dbReference type="AlphaFoldDB" id="A0A852VSZ3"/>
<evidence type="ECO:0000256" key="2">
    <source>
        <dbReference type="ARBA" id="ARBA00008017"/>
    </source>
</evidence>
<dbReference type="SUPFAM" id="SSF82861">
    <property type="entry name" value="Mechanosensitive channel protein MscS (YggB), transmembrane region"/>
    <property type="match status" value="1"/>
</dbReference>
<dbReference type="Gene3D" id="3.30.70.100">
    <property type="match status" value="1"/>
</dbReference>
<feature type="transmembrane region" description="Helical" evidence="7">
    <location>
        <begin position="106"/>
        <end position="125"/>
    </location>
</feature>
<dbReference type="Pfam" id="PF00924">
    <property type="entry name" value="MS_channel_2nd"/>
    <property type="match status" value="1"/>
</dbReference>
<dbReference type="SUPFAM" id="SSF82689">
    <property type="entry name" value="Mechanosensitive channel protein MscS (YggB), C-terminal domain"/>
    <property type="match status" value="1"/>
</dbReference>
<comment type="subcellular location">
    <subcellularLocation>
        <location evidence="1">Cell membrane</location>
        <topology evidence="1">Multi-pass membrane protein</topology>
    </subcellularLocation>
</comment>
<dbReference type="SUPFAM" id="SSF50182">
    <property type="entry name" value="Sm-like ribonucleoproteins"/>
    <property type="match status" value="1"/>
</dbReference>
<dbReference type="RefSeq" id="WP_185991346.1">
    <property type="nucleotide sequence ID" value="NZ_JACCAE010000001.1"/>
</dbReference>
<evidence type="ECO:0000313" key="11">
    <source>
        <dbReference type="Proteomes" id="UP000554054"/>
    </source>
</evidence>
<dbReference type="InterPro" id="IPR010920">
    <property type="entry name" value="LSM_dom_sf"/>
</dbReference>
<evidence type="ECO:0000256" key="3">
    <source>
        <dbReference type="ARBA" id="ARBA00022475"/>
    </source>
</evidence>
<dbReference type="EMBL" id="JACCAE010000001">
    <property type="protein sequence ID" value="NYF98550.1"/>
    <property type="molecule type" value="Genomic_DNA"/>
</dbReference>
<feature type="transmembrane region" description="Helical" evidence="7">
    <location>
        <begin position="82"/>
        <end position="100"/>
    </location>
</feature>
<keyword evidence="6 7" id="KW-0472">Membrane</keyword>
<dbReference type="Gene3D" id="1.10.287.1260">
    <property type="match status" value="1"/>
</dbReference>
<protein>
    <submittedName>
        <fullName evidence="10">Small-conductance mechanosensitive channel</fullName>
    </submittedName>
</protein>
<dbReference type="InterPro" id="IPR011014">
    <property type="entry name" value="MscS_channel_TM-2"/>
</dbReference>
<dbReference type="InterPro" id="IPR049278">
    <property type="entry name" value="MS_channel_C"/>
</dbReference>
<evidence type="ECO:0000259" key="9">
    <source>
        <dbReference type="Pfam" id="PF21082"/>
    </source>
</evidence>
<dbReference type="Proteomes" id="UP000554054">
    <property type="component" value="Unassembled WGS sequence"/>
</dbReference>
<gene>
    <name evidence="10" type="ORF">BJY20_001942</name>
</gene>